<organism evidence="7">
    <name type="scientific">uncultured Acidimicrobiales bacterium</name>
    <dbReference type="NCBI Taxonomy" id="310071"/>
    <lineage>
        <taxon>Bacteria</taxon>
        <taxon>Bacillati</taxon>
        <taxon>Actinomycetota</taxon>
        <taxon>Acidimicrobiia</taxon>
        <taxon>Acidimicrobiales</taxon>
        <taxon>environmental samples</taxon>
    </lineage>
</organism>
<dbReference type="AlphaFoldDB" id="A0A6J4I617"/>
<evidence type="ECO:0000259" key="6">
    <source>
        <dbReference type="Pfam" id="PF08281"/>
    </source>
</evidence>
<evidence type="ECO:0000259" key="5">
    <source>
        <dbReference type="Pfam" id="PF04542"/>
    </source>
</evidence>
<feature type="domain" description="RNA polymerase sigma-70 region 2" evidence="5">
    <location>
        <begin position="28"/>
        <end position="94"/>
    </location>
</feature>
<protein>
    <recommendedName>
        <fullName evidence="8">RNA polymerase ECF-type sigma factor</fullName>
    </recommendedName>
</protein>
<keyword evidence="4" id="KW-0804">Transcription</keyword>
<dbReference type="PANTHER" id="PTHR43133">
    <property type="entry name" value="RNA POLYMERASE ECF-TYPE SIGMA FACTO"/>
    <property type="match status" value="1"/>
</dbReference>
<feature type="domain" description="RNA polymerase sigma factor 70 region 4 type 2" evidence="6">
    <location>
        <begin position="125"/>
        <end position="177"/>
    </location>
</feature>
<dbReference type="GO" id="GO:0016987">
    <property type="term" value="F:sigma factor activity"/>
    <property type="evidence" value="ECO:0007669"/>
    <property type="project" value="UniProtKB-KW"/>
</dbReference>
<dbReference type="CDD" id="cd06171">
    <property type="entry name" value="Sigma70_r4"/>
    <property type="match status" value="1"/>
</dbReference>
<evidence type="ECO:0008006" key="8">
    <source>
        <dbReference type="Google" id="ProtNLM"/>
    </source>
</evidence>
<evidence type="ECO:0000313" key="7">
    <source>
        <dbReference type="EMBL" id="CAA9242142.1"/>
    </source>
</evidence>
<evidence type="ECO:0000256" key="1">
    <source>
        <dbReference type="ARBA" id="ARBA00010641"/>
    </source>
</evidence>
<dbReference type="NCBIfam" id="TIGR02937">
    <property type="entry name" value="sigma70-ECF"/>
    <property type="match status" value="1"/>
</dbReference>
<dbReference type="SUPFAM" id="SSF88946">
    <property type="entry name" value="Sigma2 domain of RNA polymerase sigma factors"/>
    <property type="match status" value="1"/>
</dbReference>
<dbReference type="Gene3D" id="1.10.1740.10">
    <property type="match status" value="1"/>
</dbReference>
<keyword evidence="2" id="KW-0805">Transcription regulation</keyword>
<comment type="similarity">
    <text evidence="1">Belongs to the sigma-70 factor family. ECF subfamily.</text>
</comment>
<dbReference type="EMBL" id="CADCTB010000109">
    <property type="protein sequence ID" value="CAA9242142.1"/>
    <property type="molecule type" value="Genomic_DNA"/>
</dbReference>
<name>A0A6J4I617_9ACTN</name>
<dbReference type="SUPFAM" id="SSF88659">
    <property type="entry name" value="Sigma3 and sigma4 domains of RNA polymerase sigma factors"/>
    <property type="match status" value="1"/>
</dbReference>
<dbReference type="PANTHER" id="PTHR43133:SF62">
    <property type="entry name" value="RNA POLYMERASE SIGMA FACTOR SIGZ"/>
    <property type="match status" value="1"/>
</dbReference>
<dbReference type="Pfam" id="PF04542">
    <property type="entry name" value="Sigma70_r2"/>
    <property type="match status" value="1"/>
</dbReference>
<dbReference type="InterPro" id="IPR036388">
    <property type="entry name" value="WH-like_DNA-bd_sf"/>
</dbReference>
<dbReference type="InterPro" id="IPR013325">
    <property type="entry name" value="RNA_pol_sigma_r2"/>
</dbReference>
<evidence type="ECO:0000256" key="2">
    <source>
        <dbReference type="ARBA" id="ARBA00023015"/>
    </source>
</evidence>
<reference evidence="7" key="1">
    <citation type="submission" date="2020-02" db="EMBL/GenBank/DDBJ databases">
        <authorList>
            <person name="Meier V. D."/>
        </authorList>
    </citation>
    <scope>NUCLEOTIDE SEQUENCE</scope>
    <source>
        <strain evidence="7">AVDCRST_MAG10</strain>
    </source>
</reference>
<dbReference type="InterPro" id="IPR007627">
    <property type="entry name" value="RNA_pol_sigma70_r2"/>
</dbReference>
<dbReference type="InterPro" id="IPR014284">
    <property type="entry name" value="RNA_pol_sigma-70_dom"/>
</dbReference>
<sequence length="193" mass="21967">MDDLRETSDAALVVAIGRWREDALAEVYRRHGGAAFALARRLLNDRELAEEILQEVFLRLWNAPERFDSERGSLRSYLLAQIHGRSVDLLRSETSRRRREEREARESTDFGDDIERQVIDLTVSEKVKEVVAALPTDERQAIELAYFGGHTYRQVAVMLEAPEGTVKSRIRSGLRRLRTDLAEAGVGATWAES</sequence>
<dbReference type="GO" id="GO:0006352">
    <property type="term" value="P:DNA-templated transcription initiation"/>
    <property type="evidence" value="ECO:0007669"/>
    <property type="project" value="InterPro"/>
</dbReference>
<dbReference type="Pfam" id="PF08281">
    <property type="entry name" value="Sigma70_r4_2"/>
    <property type="match status" value="1"/>
</dbReference>
<dbReference type="InterPro" id="IPR013249">
    <property type="entry name" value="RNA_pol_sigma70_r4_t2"/>
</dbReference>
<evidence type="ECO:0000256" key="3">
    <source>
        <dbReference type="ARBA" id="ARBA00023082"/>
    </source>
</evidence>
<accession>A0A6J4I617</accession>
<dbReference type="InterPro" id="IPR039425">
    <property type="entry name" value="RNA_pol_sigma-70-like"/>
</dbReference>
<proteinExistence type="inferred from homology"/>
<keyword evidence="3" id="KW-0731">Sigma factor</keyword>
<gene>
    <name evidence="7" type="ORF">AVDCRST_MAG10-1654</name>
</gene>
<dbReference type="GO" id="GO:0003677">
    <property type="term" value="F:DNA binding"/>
    <property type="evidence" value="ECO:0007669"/>
    <property type="project" value="InterPro"/>
</dbReference>
<evidence type="ECO:0000256" key="4">
    <source>
        <dbReference type="ARBA" id="ARBA00023163"/>
    </source>
</evidence>
<dbReference type="Gene3D" id="1.10.10.10">
    <property type="entry name" value="Winged helix-like DNA-binding domain superfamily/Winged helix DNA-binding domain"/>
    <property type="match status" value="1"/>
</dbReference>
<dbReference type="InterPro" id="IPR013324">
    <property type="entry name" value="RNA_pol_sigma_r3/r4-like"/>
</dbReference>